<evidence type="ECO:0000256" key="1">
    <source>
        <dbReference type="ARBA" id="ARBA00004953"/>
    </source>
</evidence>
<dbReference type="EC" id="1.3.1.106" evidence="4"/>
<protein>
    <submittedName>
        <fullName evidence="4">Cobalt-precorrin-6A reductase</fullName>
        <ecNumber evidence="4">1.3.1.106</ecNumber>
    </submittedName>
</protein>
<organism evidence="4 5">
    <name type="scientific">Rhizobium deserti</name>
    <dbReference type="NCBI Taxonomy" id="2547961"/>
    <lineage>
        <taxon>Bacteria</taxon>
        <taxon>Pseudomonadati</taxon>
        <taxon>Pseudomonadota</taxon>
        <taxon>Alphaproteobacteria</taxon>
        <taxon>Hyphomicrobiales</taxon>
        <taxon>Rhizobiaceae</taxon>
        <taxon>Rhizobium/Agrobacterium group</taxon>
        <taxon>Rhizobium</taxon>
    </lineage>
</organism>
<evidence type="ECO:0000256" key="2">
    <source>
        <dbReference type="ARBA" id="ARBA00022573"/>
    </source>
</evidence>
<dbReference type="EMBL" id="SMTL01000008">
    <property type="protein sequence ID" value="TDK30316.1"/>
    <property type="molecule type" value="Genomic_DNA"/>
</dbReference>
<sequence length="262" mass="28109">MIRSILILGGTAEAKVLAARLAVDQRFTTELSLAGRTKVPAVQPVPVRIGGFGGAQGLAQYLREKAVSILIDATHPYAAQISSNAAAAAELASIPLLALRRHPWVREPDDRWTEVENVAEAVSAVGQDRRSIFLTLGRQELLPFEAAPQHEYLIRSVDPVDPPLAVPNAQYLTSRGPFAEVDEVRLLQEHRIDAIVAKNSGGPASYGKIAAARALGIEVVLIRRPTLPNVRAAETVDDLLAMLDALVAHAPPASTPLKERGE</sequence>
<proteinExistence type="predicted"/>
<dbReference type="NCBIfam" id="TIGR00715">
    <property type="entry name" value="precor6x_red"/>
    <property type="match status" value="1"/>
</dbReference>
<dbReference type="GO" id="GO:0009236">
    <property type="term" value="P:cobalamin biosynthetic process"/>
    <property type="evidence" value="ECO:0007669"/>
    <property type="project" value="UniProtKB-UniPathway"/>
</dbReference>
<gene>
    <name evidence="4" type="ORF">E2F50_20990</name>
</gene>
<dbReference type="GO" id="GO:0016994">
    <property type="term" value="F:precorrin-6A reductase activity"/>
    <property type="evidence" value="ECO:0007669"/>
    <property type="project" value="InterPro"/>
</dbReference>
<keyword evidence="3 4" id="KW-0560">Oxidoreductase</keyword>
<dbReference type="NCBIfam" id="NF005968">
    <property type="entry name" value="PRK08057.1-2"/>
    <property type="match status" value="1"/>
</dbReference>
<dbReference type="PANTHER" id="PTHR36925">
    <property type="entry name" value="COBALT-PRECORRIN-6A REDUCTASE"/>
    <property type="match status" value="1"/>
</dbReference>
<comment type="caution">
    <text evidence="4">The sequence shown here is derived from an EMBL/GenBank/DDBJ whole genome shotgun (WGS) entry which is preliminary data.</text>
</comment>
<dbReference type="PROSITE" id="PS51014">
    <property type="entry name" value="COBK_CBIJ"/>
    <property type="match status" value="1"/>
</dbReference>
<accession>A0A4R5U7H7</accession>
<evidence type="ECO:0000313" key="5">
    <source>
        <dbReference type="Proteomes" id="UP000295238"/>
    </source>
</evidence>
<dbReference type="Pfam" id="PF02571">
    <property type="entry name" value="CbiJ"/>
    <property type="match status" value="1"/>
</dbReference>
<keyword evidence="2" id="KW-0169">Cobalamin biosynthesis</keyword>
<dbReference type="RefSeq" id="WP_133318145.1">
    <property type="nucleotide sequence ID" value="NZ_SMTL01000008.1"/>
</dbReference>
<evidence type="ECO:0000256" key="3">
    <source>
        <dbReference type="ARBA" id="ARBA00023002"/>
    </source>
</evidence>
<dbReference type="PANTHER" id="PTHR36925:SF1">
    <property type="entry name" value="COBALT-PRECORRIN-6A REDUCTASE"/>
    <property type="match status" value="1"/>
</dbReference>
<dbReference type="AlphaFoldDB" id="A0A4R5U7H7"/>
<comment type="pathway">
    <text evidence="1">Cofactor biosynthesis; adenosylcobalamin biosynthesis.</text>
</comment>
<keyword evidence="5" id="KW-1185">Reference proteome</keyword>
<dbReference type="Proteomes" id="UP000295238">
    <property type="component" value="Unassembled WGS sequence"/>
</dbReference>
<dbReference type="UniPathway" id="UPA00148"/>
<name>A0A4R5U7H7_9HYPH</name>
<evidence type="ECO:0000313" key="4">
    <source>
        <dbReference type="EMBL" id="TDK30316.1"/>
    </source>
</evidence>
<dbReference type="InterPro" id="IPR003723">
    <property type="entry name" value="Precorrin-6x_reduct"/>
</dbReference>
<dbReference type="OrthoDB" id="5183775at2"/>
<reference evidence="4 5" key="1">
    <citation type="submission" date="2019-03" db="EMBL/GenBank/DDBJ databases">
        <title>Rhizobium sp. nov., an bacterium isolated from biocrust in Mu Us Desert.</title>
        <authorList>
            <person name="Lixiong L."/>
        </authorList>
    </citation>
    <scope>NUCLEOTIDE SEQUENCE [LARGE SCALE GENOMIC DNA]</scope>
    <source>
        <strain evidence="4 5">SPY-1</strain>
    </source>
</reference>